<dbReference type="SFLD" id="SFLDF00288">
    <property type="entry name" value="HemN-like__clustered_with_nucl"/>
    <property type="match status" value="1"/>
</dbReference>
<dbReference type="SFLD" id="SFLDG01065">
    <property type="entry name" value="anaerobic_coproporphyrinogen-I"/>
    <property type="match status" value="1"/>
</dbReference>
<evidence type="ECO:0000256" key="6">
    <source>
        <dbReference type="ARBA" id="ARBA00022723"/>
    </source>
</evidence>
<keyword evidence="10" id="KW-0004">4Fe-4S</keyword>
<dbReference type="Pfam" id="PF06969">
    <property type="entry name" value="HemN_C"/>
    <property type="match status" value="1"/>
</dbReference>
<comment type="function">
    <text evidence="10">Probably acts as a heme chaperone, transferring heme to an unknown acceptor. Binds one molecule of heme per monomer, possibly covalently. Binds 1 [4Fe-4S] cluster. The cluster is coordinated with 3 cysteines and an exchangeable S-adenosyl-L-methionine.</text>
</comment>
<evidence type="ECO:0000259" key="11">
    <source>
        <dbReference type="PROSITE" id="PS51918"/>
    </source>
</evidence>
<keyword evidence="5 10" id="KW-0949">S-adenosyl-L-methionine</keyword>
<reference evidence="12 13" key="1">
    <citation type="submission" date="2007-05" db="EMBL/GenBank/DDBJ databases">
        <title>Complete sequence of Geobacter uraniireducens Rf4.</title>
        <authorList>
            <consortium name="US DOE Joint Genome Institute"/>
            <person name="Copeland A."/>
            <person name="Lucas S."/>
            <person name="Lapidus A."/>
            <person name="Barry K."/>
            <person name="Detter J.C."/>
            <person name="Glavina del Rio T."/>
            <person name="Hammon N."/>
            <person name="Israni S."/>
            <person name="Dalin E."/>
            <person name="Tice H."/>
            <person name="Pitluck S."/>
            <person name="Chertkov O."/>
            <person name="Brettin T."/>
            <person name="Bruce D."/>
            <person name="Han C."/>
            <person name="Schmutz J."/>
            <person name="Larimer F."/>
            <person name="Land M."/>
            <person name="Hauser L."/>
            <person name="Kyrpides N."/>
            <person name="Mikhailova N."/>
            <person name="Shelobolina E."/>
            <person name="Aklujkar M."/>
            <person name="Lovley D."/>
            <person name="Richardson P."/>
        </authorList>
    </citation>
    <scope>NUCLEOTIDE SEQUENCE [LARGE SCALE GENOMIC DNA]</scope>
    <source>
        <strain evidence="12 13">Rf4</strain>
    </source>
</reference>
<dbReference type="InterPro" id="IPR004559">
    <property type="entry name" value="HemW-like"/>
</dbReference>
<evidence type="ECO:0000256" key="7">
    <source>
        <dbReference type="ARBA" id="ARBA00023004"/>
    </source>
</evidence>
<keyword evidence="4 10" id="KW-0349">Heme</keyword>
<dbReference type="KEGG" id="gur:Gura_0208"/>
<protein>
    <recommendedName>
        <fullName evidence="3 10">Heme chaperone HemW</fullName>
    </recommendedName>
</protein>
<feature type="domain" description="Radical SAM core" evidence="11">
    <location>
        <begin position="1"/>
        <end position="234"/>
    </location>
</feature>
<dbReference type="Pfam" id="PF04055">
    <property type="entry name" value="Radical_SAM"/>
    <property type="match status" value="1"/>
</dbReference>
<keyword evidence="9 10" id="KW-0143">Chaperone</keyword>
<dbReference type="Proteomes" id="UP000006695">
    <property type="component" value="Chromosome"/>
</dbReference>
<dbReference type="NCBIfam" id="TIGR00539">
    <property type="entry name" value="hemN_rel"/>
    <property type="match status" value="1"/>
</dbReference>
<dbReference type="OrthoDB" id="9808022at2"/>
<dbReference type="EMBL" id="CP000698">
    <property type="protein sequence ID" value="ABQ24424.1"/>
    <property type="molecule type" value="Genomic_DNA"/>
</dbReference>
<comment type="cofactor">
    <cofactor evidence="1">
        <name>[4Fe-4S] cluster</name>
        <dbReference type="ChEBI" id="CHEBI:49883"/>
    </cofactor>
</comment>
<dbReference type="AlphaFoldDB" id="A5GDC5"/>
<dbReference type="RefSeq" id="WP_011937153.1">
    <property type="nucleotide sequence ID" value="NC_009483.1"/>
</dbReference>
<evidence type="ECO:0000256" key="1">
    <source>
        <dbReference type="ARBA" id="ARBA00001966"/>
    </source>
</evidence>
<dbReference type="SMART" id="SM00729">
    <property type="entry name" value="Elp3"/>
    <property type="match status" value="1"/>
</dbReference>
<dbReference type="SUPFAM" id="SSF102114">
    <property type="entry name" value="Radical SAM enzymes"/>
    <property type="match status" value="1"/>
</dbReference>
<dbReference type="InterPro" id="IPR007197">
    <property type="entry name" value="rSAM"/>
</dbReference>
<evidence type="ECO:0000256" key="9">
    <source>
        <dbReference type="ARBA" id="ARBA00023186"/>
    </source>
</evidence>
<evidence type="ECO:0000256" key="3">
    <source>
        <dbReference type="ARBA" id="ARBA00017228"/>
    </source>
</evidence>
<evidence type="ECO:0000256" key="4">
    <source>
        <dbReference type="ARBA" id="ARBA00022617"/>
    </source>
</evidence>
<evidence type="ECO:0000256" key="10">
    <source>
        <dbReference type="RuleBase" id="RU364116"/>
    </source>
</evidence>
<dbReference type="HOGENOM" id="CLU_027579_1_1_7"/>
<dbReference type="GO" id="GO:0051539">
    <property type="term" value="F:4 iron, 4 sulfur cluster binding"/>
    <property type="evidence" value="ECO:0007669"/>
    <property type="project" value="UniProtKB-UniRule"/>
</dbReference>
<proteinExistence type="inferred from homology"/>
<keyword evidence="6 10" id="KW-0479">Metal-binding</keyword>
<comment type="similarity">
    <text evidence="2">Belongs to the anaerobic coproporphyrinogen-III oxidase family. HemW subfamily.</text>
</comment>
<dbReference type="SFLD" id="SFLDF00562">
    <property type="entry name" value="HemN-like__clustered_with_heat"/>
    <property type="match status" value="1"/>
</dbReference>
<dbReference type="GO" id="GO:0046872">
    <property type="term" value="F:metal ion binding"/>
    <property type="evidence" value="ECO:0007669"/>
    <property type="project" value="UniProtKB-UniRule"/>
</dbReference>
<keyword evidence="7 10" id="KW-0408">Iron</keyword>
<dbReference type="STRING" id="351605.Gura_0208"/>
<dbReference type="InterPro" id="IPR058240">
    <property type="entry name" value="rSAM_sf"/>
</dbReference>
<dbReference type="Gene3D" id="3.20.20.70">
    <property type="entry name" value="Aldolase class I"/>
    <property type="match status" value="1"/>
</dbReference>
<dbReference type="GO" id="GO:0004109">
    <property type="term" value="F:coproporphyrinogen oxidase activity"/>
    <property type="evidence" value="ECO:0007669"/>
    <property type="project" value="InterPro"/>
</dbReference>
<dbReference type="CDD" id="cd01335">
    <property type="entry name" value="Radical_SAM"/>
    <property type="match status" value="1"/>
</dbReference>
<dbReference type="PANTHER" id="PTHR13932">
    <property type="entry name" value="COPROPORPHYRINIGEN III OXIDASE"/>
    <property type="match status" value="1"/>
</dbReference>
<dbReference type="PROSITE" id="PS51918">
    <property type="entry name" value="RADICAL_SAM"/>
    <property type="match status" value="1"/>
</dbReference>
<comment type="subcellular location">
    <subcellularLocation>
        <location evidence="10">Cytoplasm</location>
    </subcellularLocation>
</comment>
<dbReference type="GO" id="GO:0005737">
    <property type="term" value="C:cytoplasm"/>
    <property type="evidence" value="ECO:0007669"/>
    <property type="project" value="UniProtKB-SubCell"/>
</dbReference>
<dbReference type="InterPro" id="IPR010723">
    <property type="entry name" value="HemN_C"/>
</dbReference>
<evidence type="ECO:0000256" key="5">
    <source>
        <dbReference type="ARBA" id="ARBA00022691"/>
    </source>
</evidence>
<keyword evidence="13" id="KW-1185">Reference proteome</keyword>
<keyword evidence="8 10" id="KW-0411">Iron-sulfur</keyword>
<dbReference type="GO" id="GO:0006779">
    <property type="term" value="P:porphyrin-containing compound biosynthetic process"/>
    <property type="evidence" value="ECO:0007669"/>
    <property type="project" value="InterPro"/>
</dbReference>
<keyword evidence="10" id="KW-0963">Cytoplasm</keyword>
<evidence type="ECO:0000313" key="13">
    <source>
        <dbReference type="Proteomes" id="UP000006695"/>
    </source>
</evidence>
<gene>
    <name evidence="12" type="ordered locus">Gura_0208</name>
</gene>
<accession>A5GDC5</accession>
<dbReference type="InterPro" id="IPR034505">
    <property type="entry name" value="Coproporphyrinogen-III_oxidase"/>
</dbReference>
<dbReference type="InterPro" id="IPR006638">
    <property type="entry name" value="Elp3/MiaA/NifB-like_rSAM"/>
</dbReference>
<sequence>MQTSLYIHFPFCLKKCLYCDFNSVADSPLKPAEYVATLVREMELCAKTLRAPVTAPTLYFGGGTPSLMEPELVGAIIDAAARLFGLEADGEITIEANPGTLTLEKLAGYRTAGVNRLSLGVQSFDDPLLARLGRVHTADEAMAAYAAARAAGFTNIGIDLIHSLPGQSVEMWRNALDRATSLAPEHISAYGLSIEEETPFFRLEEAGALPLPDEEEAVAMFEATIEVLAGKGYQYYEISNFALPGFRSRHNQVYWRRGNYLGFGAGAHSFLREPDWGVRWKNPDSYVPYLEAVQRSVLAAEERHPLSRREALSEAFFLGLRLLDGVDLRLLEGEFGPAVEEYFAAPIRELTAQGLLAADAGRLCLSPRAIIVANQVFARFL</sequence>
<organism evidence="12 13">
    <name type="scientific">Geotalea uraniireducens (strain Rf4)</name>
    <name type="common">Geobacter uraniireducens</name>
    <dbReference type="NCBI Taxonomy" id="351605"/>
    <lineage>
        <taxon>Bacteria</taxon>
        <taxon>Pseudomonadati</taxon>
        <taxon>Thermodesulfobacteriota</taxon>
        <taxon>Desulfuromonadia</taxon>
        <taxon>Geobacterales</taxon>
        <taxon>Geobacteraceae</taxon>
        <taxon>Geotalea</taxon>
    </lineage>
</organism>
<dbReference type="PANTHER" id="PTHR13932:SF5">
    <property type="entry name" value="RADICAL S-ADENOSYL METHIONINE DOMAIN-CONTAINING PROTEIN 1, MITOCHONDRIAL"/>
    <property type="match status" value="1"/>
</dbReference>
<evidence type="ECO:0000256" key="2">
    <source>
        <dbReference type="ARBA" id="ARBA00006100"/>
    </source>
</evidence>
<evidence type="ECO:0000256" key="8">
    <source>
        <dbReference type="ARBA" id="ARBA00023014"/>
    </source>
</evidence>
<evidence type="ECO:0000313" key="12">
    <source>
        <dbReference type="EMBL" id="ABQ24424.1"/>
    </source>
</evidence>
<keyword evidence="12" id="KW-0560">Oxidoreductase</keyword>
<name>A5GDC5_GEOUR</name>
<dbReference type="SFLD" id="SFLDS00029">
    <property type="entry name" value="Radical_SAM"/>
    <property type="match status" value="1"/>
</dbReference>
<dbReference type="InterPro" id="IPR013785">
    <property type="entry name" value="Aldolase_TIM"/>
</dbReference>